<dbReference type="EMBL" id="CACRXK020006345">
    <property type="protein sequence ID" value="CAB4009123.1"/>
    <property type="molecule type" value="Genomic_DNA"/>
</dbReference>
<reference evidence="1" key="1">
    <citation type="submission" date="2020-04" db="EMBL/GenBank/DDBJ databases">
        <authorList>
            <person name="Alioto T."/>
            <person name="Alioto T."/>
            <person name="Gomez Garrido J."/>
        </authorList>
    </citation>
    <scope>NUCLEOTIDE SEQUENCE</scope>
    <source>
        <strain evidence="1">A484AB</strain>
    </source>
</reference>
<organism evidence="1 2">
    <name type="scientific">Paramuricea clavata</name>
    <name type="common">Red gorgonian</name>
    <name type="synonym">Violescent sea-whip</name>
    <dbReference type="NCBI Taxonomy" id="317549"/>
    <lineage>
        <taxon>Eukaryota</taxon>
        <taxon>Metazoa</taxon>
        <taxon>Cnidaria</taxon>
        <taxon>Anthozoa</taxon>
        <taxon>Octocorallia</taxon>
        <taxon>Malacalcyonacea</taxon>
        <taxon>Plexauridae</taxon>
        <taxon>Paramuricea</taxon>
    </lineage>
</organism>
<dbReference type="OrthoDB" id="497541at2759"/>
<dbReference type="InterPro" id="IPR021848">
    <property type="entry name" value="HODM_asu-like"/>
</dbReference>
<protein>
    <submittedName>
        <fullName evidence="1">DUF3445 domain-containing</fullName>
    </submittedName>
</protein>
<sequence>MVIDVEHVENSFSWETFKDGIPYLGTYKNEMPGRVKMHTQKLELENWVKIDHTYASQQREKERLLETKKDLVFVTNDDPSTVLAKQELLELLCDYLPKRYPDKFEAREKGVYNKMLDEFVSSNPDESDDPLLKASRLTQEDWCIMEWKEEHQAYCLTA</sequence>
<comment type="caution">
    <text evidence="1">The sequence shown here is derived from an EMBL/GenBank/DDBJ whole genome shotgun (WGS) entry which is preliminary data.</text>
</comment>
<accession>A0A7D9EK22</accession>
<dbReference type="Pfam" id="PF11927">
    <property type="entry name" value="HODM_asu-like"/>
    <property type="match status" value="1"/>
</dbReference>
<proteinExistence type="predicted"/>
<name>A0A7D9EK22_PARCT</name>
<dbReference type="AlphaFoldDB" id="A0A7D9EK22"/>
<dbReference type="Proteomes" id="UP001152795">
    <property type="component" value="Unassembled WGS sequence"/>
</dbReference>
<feature type="non-terminal residue" evidence="1">
    <location>
        <position position="1"/>
    </location>
</feature>
<keyword evidence="2" id="KW-1185">Reference proteome</keyword>
<evidence type="ECO:0000313" key="1">
    <source>
        <dbReference type="EMBL" id="CAB4009123.1"/>
    </source>
</evidence>
<evidence type="ECO:0000313" key="2">
    <source>
        <dbReference type="Proteomes" id="UP001152795"/>
    </source>
</evidence>
<gene>
    <name evidence="1" type="ORF">PACLA_8A088928</name>
</gene>